<dbReference type="OrthoDB" id="5378679at2759"/>
<evidence type="ECO:0000256" key="1">
    <source>
        <dbReference type="SAM" id="MobiDB-lite"/>
    </source>
</evidence>
<proteinExistence type="predicted"/>
<reference evidence="2 3" key="1">
    <citation type="submission" date="2014-02" db="EMBL/GenBank/DDBJ databases">
        <title>The genome sequence of Colletotrichum salicis CBS 607.94.</title>
        <authorList>
            <person name="Baroncelli R."/>
            <person name="Thon M.R."/>
        </authorList>
    </citation>
    <scope>NUCLEOTIDE SEQUENCE [LARGE SCALE GENOMIC DNA]</scope>
    <source>
        <strain evidence="2 3">CBS 607.94</strain>
    </source>
</reference>
<feature type="compositionally biased region" description="Low complexity" evidence="1">
    <location>
        <begin position="192"/>
        <end position="207"/>
    </location>
</feature>
<dbReference type="EMBL" id="JFFI01002267">
    <property type="protein sequence ID" value="KXH38739.1"/>
    <property type="molecule type" value="Genomic_DNA"/>
</dbReference>
<sequence>MGQHPTSLTEPLTPAAGPEPVQRHPCMPKVLIFAGAPEADWSSPDSLLLSAPPAPSPINVSPAPTSTTSSPTSTPATQNATAANTTTTALPSWRSLPLHHKPLTTGYSQPHSLPSNFLPPAHFFSLARDVHTQDTTTNTNNNDTTTTITDSQDNLLSQQFYNHSLALHHDLASSQLPLPPSASQPPPKHTDTSFNTTTSSSFITETTDSLEDTAADLSTSTTPPPLQTSHHLSDLEDIPPAPSLLALAPQTVTVNLIAGVISVSIPRAVTTRWGNELSLVEVLIGDETRAGFGVTFWLPSMPPPPPAAAAKSAECGVACLQRKGVRAESAQGVDEDDGVVSTEVGGG</sequence>
<feature type="region of interest" description="Disordered" evidence="1">
    <location>
        <begin position="174"/>
        <end position="235"/>
    </location>
</feature>
<feature type="compositionally biased region" description="Pro residues" evidence="1">
    <location>
        <begin position="177"/>
        <end position="187"/>
    </location>
</feature>
<feature type="compositionally biased region" description="Polar residues" evidence="1">
    <location>
        <begin position="1"/>
        <end position="10"/>
    </location>
</feature>
<feature type="region of interest" description="Disordered" evidence="1">
    <location>
        <begin position="326"/>
        <end position="347"/>
    </location>
</feature>
<gene>
    <name evidence="2" type="ORF">CSAL01_03064</name>
</gene>
<evidence type="ECO:0000313" key="2">
    <source>
        <dbReference type="EMBL" id="KXH38739.1"/>
    </source>
</evidence>
<dbReference type="Proteomes" id="UP000070121">
    <property type="component" value="Unassembled WGS sequence"/>
</dbReference>
<accession>A0A135SS49</accession>
<name>A0A135SS49_9PEZI</name>
<feature type="region of interest" description="Disordered" evidence="1">
    <location>
        <begin position="1"/>
        <end position="23"/>
    </location>
</feature>
<protein>
    <submittedName>
        <fullName evidence="2">Uncharacterized protein</fullName>
    </submittedName>
</protein>
<organism evidence="2 3">
    <name type="scientific">Colletotrichum salicis</name>
    <dbReference type="NCBI Taxonomy" id="1209931"/>
    <lineage>
        <taxon>Eukaryota</taxon>
        <taxon>Fungi</taxon>
        <taxon>Dikarya</taxon>
        <taxon>Ascomycota</taxon>
        <taxon>Pezizomycotina</taxon>
        <taxon>Sordariomycetes</taxon>
        <taxon>Hypocreomycetidae</taxon>
        <taxon>Glomerellales</taxon>
        <taxon>Glomerellaceae</taxon>
        <taxon>Colletotrichum</taxon>
        <taxon>Colletotrichum acutatum species complex</taxon>
    </lineage>
</organism>
<dbReference type="AlphaFoldDB" id="A0A135SS49"/>
<feature type="region of interest" description="Disordered" evidence="1">
    <location>
        <begin position="40"/>
        <end position="84"/>
    </location>
</feature>
<keyword evidence="3" id="KW-1185">Reference proteome</keyword>
<feature type="compositionally biased region" description="Low complexity" evidence="1">
    <location>
        <begin position="61"/>
        <end position="84"/>
    </location>
</feature>
<comment type="caution">
    <text evidence="2">The sequence shown here is derived from an EMBL/GenBank/DDBJ whole genome shotgun (WGS) entry which is preliminary data.</text>
</comment>
<evidence type="ECO:0000313" key="3">
    <source>
        <dbReference type="Proteomes" id="UP000070121"/>
    </source>
</evidence>
<feature type="compositionally biased region" description="Low complexity" evidence="1">
    <location>
        <begin position="40"/>
        <end position="51"/>
    </location>
</feature>